<reference evidence="3" key="1">
    <citation type="submission" date="2018-03" db="EMBL/GenBank/DDBJ databases">
        <authorList>
            <person name="Rodrigo-Torres L."/>
            <person name="Arahal R. D."/>
            <person name="Lucena T."/>
        </authorList>
    </citation>
    <scope>NUCLEOTIDE SEQUENCE [LARGE SCALE GENOMIC DNA]</scope>
    <source>
        <strain evidence="3">CECT 7615</strain>
    </source>
</reference>
<accession>A0A2R8CEV8</accession>
<keyword evidence="1" id="KW-1133">Transmembrane helix</keyword>
<gene>
    <name evidence="2" type="ORF">TRM7615_04365</name>
</gene>
<evidence type="ECO:0000256" key="1">
    <source>
        <dbReference type="SAM" id="Phobius"/>
    </source>
</evidence>
<keyword evidence="1" id="KW-0812">Transmembrane</keyword>
<organism evidence="2 3">
    <name type="scientific">Falsiruegeria mediterranea M17</name>
    <dbReference type="NCBI Taxonomy" id="1200281"/>
    <lineage>
        <taxon>Bacteria</taxon>
        <taxon>Pseudomonadati</taxon>
        <taxon>Pseudomonadota</taxon>
        <taxon>Alphaproteobacteria</taxon>
        <taxon>Rhodobacterales</taxon>
        <taxon>Roseobacteraceae</taxon>
        <taxon>Falsiruegeria</taxon>
    </lineage>
</organism>
<dbReference type="AlphaFoldDB" id="A0A2R8CEV8"/>
<keyword evidence="3" id="KW-1185">Reference proteome</keyword>
<name>A0A2R8CEV8_9RHOB</name>
<proteinExistence type="predicted"/>
<dbReference type="EMBL" id="ONZG01000013">
    <property type="protein sequence ID" value="SPJ30828.1"/>
    <property type="molecule type" value="Genomic_DNA"/>
</dbReference>
<evidence type="ECO:0000313" key="2">
    <source>
        <dbReference type="EMBL" id="SPJ30828.1"/>
    </source>
</evidence>
<protein>
    <submittedName>
        <fullName evidence="2">Uncharacterized protein</fullName>
    </submittedName>
</protein>
<dbReference type="Proteomes" id="UP000244898">
    <property type="component" value="Unassembled WGS sequence"/>
</dbReference>
<feature type="transmembrane region" description="Helical" evidence="1">
    <location>
        <begin position="106"/>
        <end position="127"/>
    </location>
</feature>
<keyword evidence="1" id="KW-0472">Membrane</keyword>
<sequence length="128" mass="14256">MECNVERHASNHDEPASKSEFSSVAFNALQLLDFETIEERMYVHPRDTVLSAVLALLTARLILFASADHDPIFGGEAFFLMTRSVVPSTRLCRFEEMFGGLAHMNLVHRVAGVFAVAFALICHFVSLV</sequence>
<evidence type="ECO:0000313" key="3">
    <source>
        <dbReference type="Proteomes" id="UP000244898"/>
    </source>
</evidence>